<evidence type="ECO:0000256" key="1">
    <source>
        <dbReference type="SAM" id="MobiDB-lite"/>
    </source>
</evidence>
<organism evidence="2 3">
    <name type="scientific">Eumeta variegata</name>
    <name type="common">Bagworm moth</name>
    <name type="synonym">Eumeta japonica</name>
    <dbReference type="NCBI Taxonomy" id="151549"/>
    <lineage>
        <taxon>Eukaryota</taxon>
        <taxon>Metazoa</taxon>
        <taxon>Ecdysozoa</taxon>
        <taxon>Arthropoda</taxon>
        <taxon>Hexapoda</taxon>
        <taxon>Insecta</taxon>
        <taxon>Pterygota</taxon>
        <taxon>Neoptera</taxon>
        <taxon>Endopterygota</taxon>
        <taxon>Lepidoptera</taxon>
        <taxon>Glossata</taxon>
        <taxon>Ditrysia</taxon>
        <taxon>Tineoidea</taxon>
        <taxon>Psychidae</taxon>
        <taxon>Oiketicinae</taxon>
        <taxon>Eumeta</taxon>
    </lineage>
</organism>
<dbReference type="Proteomes" id="UP000299102">
    <property type="component" value="Unassembled WGS sequence"/>
</dbReference>
<name>A0A4C1YC64_EUMVA</name>
<gene>
    <name evidence="2" type="ORF">EVAR_7081_1</name>
</gene>
<dbReference type="AlphaFoldDB" id="A0A4C1YC64"/>
<evidence type="ECO:0000313" key="2">
    <source>
        <dbReference type="EMBL" id="GBP72422.1"/>
    </source>
</evidence>
<feature type="region of interest" description="Disordered" evidence="1">
    <location>
        <begin position="148"/>
        <end position="168"/>
    </location>
</feature>
<comment type="caution">
    <text evidence="2">The sequence shown here is derived from an EMBL/GenBank/DDBJ whole genome shotgun (WGS) entry which is preliminary data.</text>
</comment>
<sequence>MAAEPISRRLMSKSPAVSRKKKQALVNFRLEVTSVRTAHFTAGLLSLLQKETFALTREHRARSRGTFGLCSKGSSLVEQTENRFAKQRIDIRRAVDVRVATLKRDSEFREFSQNRRGLAAASAAGRRRVHYTSRRLARDMFHNLLAAGMRAPPAPPPPERTMDTDTNT</sequence>
<keyword evidence="3" id="KW-1185">Reference proteome</keyword>
<evidence type="ECO:0000313" key="3">
    <source>
        <dbReference type="Proteomes" id="UP000299102"/>
    </source>
</evidence>
<proteinExistence type="predicted"/>
<accession>A0A4C1YC64</accession>
<dbReference type="EMBL" id="BGZK01001145">
    <property type="protein sequence ID" value="GBP72422.1"/>
    <property type="molecule type" value="Genomic_DNA"/>
</dbReference>
<reference evidence="2 3" key="1">
    <citation type="journal article" date="2019" name="Commun. Biol.">
        <title>The bagworm genome reveals a unique fibroin gene that provides high tensile strength.</title>
        <authorList>
            <person name="Kono N."/>
            <person name="Nakamura H."/>
            <person name="Ohtoshi R."/>
            <person name="Tomita M."/>
            <person name="Numata K."/>
            <person name="Arakawa K."/>
        </authorList>
    </citation>
    <scope>NUCLEOTIDE SEQUENCE [LARGE SCALE GENOMIC DNA]</scope>
</reference>
<protein>
    <submittedName>
        <fullName evidence="2">Uncharacterized protein</fullName>
    </submittedName>
</protein>